<feature type="transmembrane region" description="Helical" evidence="1">
    <location>
        <begin position="334"/>
        <end position="354"/>
    </location>
</feature>
<feature type="transmembrane region" description="Helical" evidence="1">
    <location>
        <begin position="235"/>
        <end position="254"/>
    </location>
</feature>
<gene>
    <name evidence="2" type="ORF">M438DRAFT_95878</name>
</gene>
<keyword evidence="1" id="KW-0472">Membrane</keyword>
<dbReference type="Proteomes" id="UP000030706">
    <property type="component" value="Unassembled WGS sequence"/>
</dbReference>
<dbReference type="GeneID" id="40752741"/>
<keyword evidence="1" id="KW-1133">Transmembrane helix</keyword>
<reference evidence="2 3" key="1">
    <citation type="journal article" date="2014" name="BMC Genomics">
        <title>Genome sequencing of four Aureobasidium pullulans varieties: biotechnological potential, stress tolerance, and description of new species.</title>
        <authorList>
            <person name="Gostin Ar C."/>
            <person name="Ohm R.A."/>
            <person name="Kogej T."/>
            <person name="Sonjak S."/>
            <person name="Turk M."/>
            <person name="Zajc J."/>
            <person name="Zalar P."/>
            <person name="Grube M."/>
            <person name="Sun H."/>
            <person name="Han J."/>
            <person name="Sharma A."/>
            <person name="Chiniquy J."/>
            <person name="Ngan C.Y."/>
            <person name="Lipzen A."/>
            <person name="Barry K."/>
            <person name="Grigoriev I.V."/>
            <person name="Gunde-Cimerman N."/>
        </authorList>
    </citation>
    <scope>NUCLEOTIDE SEQUENCE [LARGE SCALE GENOMIC DNA]</scope>
    <source>
        <strain evidence="2 3">EXF-150</strain>
    </source>
</reference>
<dbReference type="AlphaFoldDB" id="A0A074XGB5"/>
<evidence type="ECO:0000313" key="2">
    <source>
        <dbReference type="EMBL" id="KEQ81097.1"/>
    </source>
</evidence>
<keyword evidence="1" id="KW-0812">Transmembrane</keyword>
<evidence type="ECO:0000313" key="3">
    <source>
        <dbReference type="Proteomes" id="UP000030706"/>
    </source>
</evidence>
<feature type="transmembrane region" description="Helical" evidence="1">
    <location>
        <begin position="12"/>
        <end position="32"/>
    </location>
</feature>
<dbReference type="RefSeq" id="XP_029757284.1">
    <property type="nucleotide sequence ID" value="XM_029910435.1"/>
</dbReference>
<feature type="transmembrane region" description="Helical" evidence="1">
    <location>
        <begin position="290"/>
        <end position="314"/>
    </location>
</feature>
<dbReference type="EMBL" id="KL584993">
    <property type="protein sequence ID" value="KEQ81097.1"/>
    <property type="molecule type" value="Genomic_DNA"/>
</dbReference>
<dbReference type="HOGENOM" id="CLU_688843_0_0_1"/>
<evidence type="ECO:0000256" key="1">
    <source>
        <dbReference type="SAM" id="Phobius"/>
    </source>
</evidence>
<sequence length="400" mass="44969">MQSLSTIGFLDVAPLLPASVALTYIAFVRFDWGDSVNRRFMRMRNSDQKELKSQSLLPVDKSHPQPSKARQQTFKSHILNAALPILHTNLTVGRLWGLDRSKRVSINLCAIQLALIVAEYALDGLRHRNWKRMDLLLLGIAWCDMTIYTTSAKYSAWNMVFSLIIAVVGIDSVLLPDSKITSTATSNQLAKEGLLDHSFPEPGPSMRHFHIFSVSLLLVHLLHDYPVLSSWLLDYAPWMGPFSPFWIPFGLIYLHTGVQEWYKTHQNDQTFLQHVQAFISQVYTLAPQELLCGIILPLLTLGTWLLLFFAASYLTSCLGFRYLFLGCPRTAPQFLDAGTSGGCLYAIFTAVHLLRRAEQIKADRPDGTYHFGLALIVAFGQSVTAVTVVALIAYMVREFC</sequence>
<accession>A0A074XGB5</accession>
<protein>
    <submittedName>
        <fullName evidence="2">Uncharacterized protein</fullName>
    </submittedName>
</protein>
<organism evidence="2 3">
    <name type="scientific">Aureobasidium pullulans EXF-150</name>
    <dbReference type="NCBI Taxonomy" id="1043002"/>
    <lineage>
        <taxon>Eukaryota</taxon>
        <taxon>Fungi</taxon>
        <taxon>Dikarya</taxon>
        <taxon>Ascomycota</taxon>
        <taxon>Pezizomycotina</taxon>
        <taxon>Dothideomycetes</taxon>
        <taxon>Dothideomycetidae</taxon>
        <taxon>Dothideales</taxon>
        <taxon>Saccotheciaceae</taxon>
        <taxon>Aureobasidium</taxon>
    </lineage>
</organism>
<name>A0A074XGB5_AURPU</name>
<feature type="transmembrane region" description="Helical" evidence="1">
    <location>
        <begin position="156"/>
        <end position="175"/>
    </location>
</feature>
<feature type="transmembrane region" description="Helical" evidence="1">
    <location>
        <begin position="375"/>
        <end position="396"/>
    </location>
</feature>
<keyword evidence="3" id="KW-1185">Reference proteome</keyword>
<proteinExistence type="predicted"/>